<gene>
    <name evidence="1" type="ORF">THII_1511</name>
</gene>
<name>A0A090ADB4_9GAMM</name>
<dbReference type="KEGG" id="tig:THII_1511"/>
<organism evidence="1 2">
    <name type="scientific">Thioploca ingrica</name>
    <dbReference type="NCBI Taxonomy" id="40754"/>
    <lineage>
        <taxon>Bacteria</taxon>
        <taxon>Pseudomonadati</taxon>
        <taxon>Pseudomonadota</taxon>
        <taxon>Gammaproteobacteria</taxon>
        <taxon>Thiotrichales</taxon>
        <taxon>Thiotrichaceae</taxon>
        <taxon>Thioploca</taxon>
    </lineage>
</organism>
<protein>
    <submittedName>
        <fullName evidence="1">Uncharacterized protein</fullName>
    </submittedName>
</protein>
<evidence type="ECO:0000313" key="1">
    <source>
        <dbReference type="EMBL" id="BAP55808.1"/>
    </source>
</evidence>
<evidence type="ECO:0000313" key="2">
    <source>
        <dbReference type="Proteomes" id="UP000031623"/>
    </source>
</evidence>
<proteinExistence type="predicted"/>
<dbReference type="EMBL" id="AP014633">
    <property type="protein sequence ID" value="BAP55808.1"/>
    <property type="molecule type" value="Genomic_DNA"/>
</dbReference>
<dbReference type="Proteomes" id="UP000031623">
    <property type="component" value="Chromosome"/>
</dbReference>
<dbReference type="HOGENOM" id="CLU_1426887_0_0_6"/>
<accession>A0A090ADB4</accession>
<dbReference type="AlphaFoldDB" id="A0A090ADB4"/>
<keyword evidence="2" id="KW-1185">Reference proteome</keyword>
<sequence>MLNSVFLSVTMILLILMTSSGCSGGLLPSIKQTTKSPWQSFEEAKIAFDKIVPSQTTSQDLKRLGFDPFATPNVKLVTYLELTEKFLPNQSIRIEDLDPGVQACLRARATCQGYEVSPKVLNSNRYGNVLLDLFNFRRKQITTGWNFTALIVLKGDLVVHKLWGGEPNVSEFEDKKNPLGPLQDISKILPPLKID</sequence>
<dbReference type="OrthoDB" id="6979445at2"/>
<reference evidence="1 2" key="1">
    <citation type="journal article" date="2014" name="ISME J.">
        <title>Ecophysiology of Thioploca ingrica as revealed by the complete genome sequence supplemented with proteomic evidence.</title>
        <authorList>
            <person name="Kojima H."/>
            <person name="Ogura Y."/>
            <person name="Yamamoto N."/>
            <person name="Togashi T."/>
            <person name="Mori H."/>
            <person name="Watanabe T."/>
            <person name="Nemoto F."/>
            <person name="Kurokawa K."/>
            <person name="Hayashi T."/>
            <person name="Fukui M."/>
        </authorList>
    </citation>
    <scope>NUCLEOTIDE SEQUENCE [LARGE SCALE GENOMIC DNA]</scope>
</reference>